<reference evidence="1 2" key="1">
    <citation type="journal article" date="2011" name="J. Biotechnol.">
        <title>The complete genome sequence of the dominant Sinorhizobium meliloti field isolate SM11 extends the S. meliloti pan-genome.</title>
        <authorList>
            <person name="Schneiker-Bekel S."/>
            <person name="Wibberg D."/>
            <person name="Bekel T."/>
            <person name="Blom J."/>
            <person name="Linke B."/>
            <person name="Neuweger H."/>
            <person name="Stiens M."/>
            <person name="Vorholter F.J."/>
            <person name="Weidner S."/>
            <person name="Goesmann A."/>
            <person name="Puhler A."/>
            <person name="Schluter A."/>
        </authorList>
    </citation>
    <scope>NUCLEOTIDE SEQUENCE [LARGE SCALE GENOMIC DNA]</scope>
    <source>
        <strain evidence="1 2">SM11</strain>
    </source>
</reference>
<proteinExistence type="predicted"/>
<dbReference type="Gene3D" id="1.25.40.10">
    <property type="entry name" value="Tetratricopeptide repeat domain"/>
    <property type="match status" value="1"/>
</dbReference>
<organism evidence="1 2">
    <name type="scientific">Sinorhizobium meliloti (strain SM11)</name>
    <dbReference type="NCBI Taxonomy" id="707241"/>
    <lineage>
        <taxon>Bacteria</taxon>
        <taxon>Pseudomonadati</taxon>
        <taxon>Pseudomonadota</taxon>
        <taxon>Alphaproteobacteria</taxon>
        <taxon>Hyphomicrobiales</taxon>
        <taxon>Rhizobiaceae</taxon>
        <taxon>Sinorhizobium/Ensifer group</taxon>
        <taxon>Sinorhizobium</taxon>
    </lineage>
</organism>
<dbReference type="AlphaFoldDB" id="F7X8P5"/>
<dbReference type="Gene3D" id="1.20.58.320">
    <property type="entry name" value="TPR-like"/>
    <property type="match status" value="1"/>
</dbReference>
<evidence type="ECO:0000313" key="2">
    <source>
        <dbReference type="Proteomes" id="UP000009045"/>
    </source>
</evidence>
<name>F7X8P5_SINMM</name>
<accession>F7X8P5</accession>
<sequence length="265" mass="30267">MRSARERSISFSIMVKSYQFIQHRQRRSPSAWRGLAVSNQAEEQMSDFIGYIEALALRNSQPAEEQSRAPALADRAFNMRLREALAGSDEAAAIIRFWREAGPTRWFAKEAEFDRAFRERFLTSHKAAARGELLDWTVSPEKTLALILLLDQFPRNAFRGTPRVYETDALALGVARAAINAGYDLKGPADLKLFFYLPFAHLERLADQEQSVELARRLGEPSLSHAKGHRDIIRRFGRFPHRNWILARAMTEDEQRFLDEGGFAG</sequence>
<gene>
    <name evidence="1" type="ordered locus">SM11_chr1694</name>
</gene>
<dbReference type="Pfam" id="PF06041">
    <property type="entry name" value="DUF924"/>
    <property type="match status" value="1"/>
</dbReference>
<dbReference type="Proteomes" id="UP000009045">
    <property type="component" value="Chromosome"/>
</dbReference>
<dbReference type="KEGG" id="smx:SM11_chr1694"/>
<dbReference type="PATRIC" id="fig|707241.3.peg.1778"/>
<dbReference type="InterPro" id="IPR011990">
    <property type="entry name" value="TPR-like_helical_dom_sf"/>
</dbReference>
<protein>
    <recommendedName>
        <fullName evidence="3">Transmembrane protein</fullName>
    </recommendedName>
</protein>
<evidence type="ECO:0008006" key="3">
    <source>
        <dbReference type="Google" id="ProtNLM"/>
    </source>
</evidence>
<dbReference type="SUPFAM" id="SSF48452">
    <property type="entry name" value="TPR-like"/>
    <property type="match status" value="1"/>
</dbReference>
<dbReference type="EMBL" id="CP001830">
    <property type="protein sequence ID" value="AEH78962.1"/>
    <property type="molecule type" value="Genomic_DNA"/>
</dbReference>
<dbReference type="HOGENOM" id="CLU_065010_2_0_5"/>
<evidence type="ECO:0000313" key="1">
    <source>
        <dbReference type="EMBL" id="AEH78962.1"/>
    </source>
</evidence>
<dbReference type="InterPro" id="IPR010323">
    <property type="entry name" value="DUF924"/>
</dbReference>